<dbReference type="InterPro" id="IPR001404">
    <property type="entry name" value="Hsp90_fam"/>
</dbReference>
<feature type="binding site" evidence="5">
    <location>
        <begin position="76"/>
        <end position="81"/>
    </location>
    <ligand>
        <name>ATP</name>
        <dbReference type="ChEBI" id="CHEBI:30616"/>
    </ligand>
</feature>
<evidence type="ECO:0000256" key="3">
    <source>
        <dbReference type="ARBA" id="ARBA00022840"/>
    </source>
</evidence>
<dbReference type="SUPFAM" id="SSF110942">
    <property type="entry name" value="HSP90 C-terminal domain"/>
    <property type="match status" value="1"/>
</dbReference>
<dbReference type="InterPro" id="IPR037196">
    <property type="entry name" value="HSP90_C"/>
</dbReference>
<dbReference type="InterPro" id="IPR036890">
    <property type="entry name" value="HATPase_C_sf"/>
</dbReference>
<dbReference type="Proteomes" id="UP001415857">
    <property type="component" value="Unassembled WGS sequence"/>
</dbReference>
<proteinExistence type="inferred from homology"/>
<feature type="binding site" evidence="5">
    <location>
        <begin position="52"/>
        <end position="53"/>
    </location>
    <ligand>
        <name>ATP</name>
        <dbReference type="ChEBI" id="CHEBI:30616"/>
    </ligand>
</feature>
<dbReference type="GO" id="GO:0140662">
    <property type="term" value="F:ATP-dependent protein folding chaperone"/>
    <property type="evidence" value="ECO:0007669"/>
    <property type="project" value="InterPro"/>
</dbReference>
<feature type="binding site" evidence="5">
    <location>
        <position position="131"/>
    </location>
    <ligand>
        <name>ATP</name>
        <dbReference type="ChEBI" id="CHEBI:30616"/>
    </ligand>
</feature>
<name>A0AAP0RWX5_LIQFO</name>
<evidence type="ECO:0000313" key="7">
    <source>
        <dbReference type="Proteomes" id="UP001415857"/>
    </source>
</evidence>
<comment type="similarity">
    <text evidence="1">Belongs to the heat shock protein 90 family.</text>
</comment>
<dbReference type="SMR" id="A0AAP0RWX5"/>
<dbReference type="PIRSF" id="PIRSF002583">
    <property type="entry name" value="Hsp90"/>
    <property type="match status" value="1"/>
</dbReference>
<comment type="caution">
    <text evidence="6">The sequence shown here is derived from an EMBL/GenBank/DDBJ whole genome shotgun (WGS) entry which is preliminary data.</text>
</comment>
<keyword evidence="3 5" id="KW-0067">ATP-binding</keyword>
<dbReference type="Gene3D" id="3.30.230.80">
    <property type="match status" value="1"/>
</dbReference>
<gene>
    <name evidence="6" type="ORF">L1049_024995</name>
</gene>
<dbReference type="SUPFAM" id="SSF54211">
    <property type="entry name" value="Ribosomal protein S5 domain 2-like"/>
    <property type="match status" value="1"/>
</dbReference>
<evidence type="ECO:0000256" key="5">
    <source>
        <dbReference type="PIRSR" id="PIRSR002583-1"/>
    </source>
</evidence>
<keyword evidence="4" id="KW-0143">Chaperone</keyword>
<accession>A0AAP0RWX5</accession>
<sequence length="683" mass="79003">MACFWETDMSQLQQHWMLQIPQLRNMSIKQSDTGIGMTRQELVDCLGTIAQSGTAKFLKALKDSKDAGSDNNLIGQFGVGFYSAFLVSDRVVVSTKSPKSDKRYVWEGEANASSYTIREETYTEKLIPRGTHLTLYLKRDDKGFAHPERVQKLVETYSQFVSFPIYTWKEKGFTKEVWLPIPYVFSFHYTNYETDHKTKTVVEKYWDWELTNETQPIWESLRSATFMFTLCNPKEVTTEEYNEFYKKTFNEVLYFYSYYCQGEVEFRSILYEPAVPPMGKEDIVNPKTKNIRLYVKRVFISDDFDGELFPRYLSFIKGVVDSNDLPLNVPREILQGSRIRHIFPSNAFLEVRIMRKQLVWKAFDMILGISMSENKDDYEKFWESFGKHLKLGCIEDRENHKQIAPLLQFFSSQSEEDMISLDEYVENMKAEQKDIYYIAADSETSAKNTPFLERLLEKDLEVLFLVDPIDEVAIQNLKSYKEKNFVDISKEDLDLGDKNEEKGKEMKQEYGQTCDWIKKRLGNKVASVQISDRLSTSPCVFVGLPTWRGKVPSLLLMHRYGFGICCTMYNGKFNFFRLMKGQTVGDTWSLEYMRGRRAACQRSPDDDNALRVIDLLYDAALVSSGFTPENPAQLGGKIYQMMGMALSSKWSTPAEVQQPVFQPHNPETLEAEVVEPVSAGGQK</sequence>
<dbReference type="GO" id="GO:0005524">
    <property type="term" value="F:ATP binding"/>
    <property type="evidence" value="ECO:0007669"/>
    <property type="project" value="UniProtKB-KW"/>
</dbReference>
<feature type="binding site" evidence="5">
    <location>
        <position position="37"/>
    </location>
    <ligand>
        <name>ATP</name>
        <dbReference type="ChEBI" id="CHEBI:30616"/>
    </ligand>
</feature>
<keyword evidence="7" id="KW-1185">Reference proteome</keyword>
<reference evidence="6 7" key="1">
    <citation type="journal article" date="2024" name="Plant J.">
        <title>Genome sequences and population genomics reveal climatic adaptation and genomic divergence between two closely related sweetgum species.</title>
        <authorList>
            <person name="Xu W.Q."/>
            <person name="Ren C.Q."/>
            <person name="Zhang X.Y."/>
            <person name="Comes H.P."/>
            <person name="Liu X.H."/>
            <person name="Li Y.G."/>
            <person name="Kettle C.J."/>
            <person name="Jalonen R."/>
            <person name="Gaisberger H."/>
            <person name="Ma Y.Z."/>
            <person name="Qiu Y.X."/>
        </authorList>
    </citation>
    <scope>NUCLEOTIDE SEQUENCE [LARGE SCALE GENOMIC DNA]</scope>
    <source>
        <strain evidence="6">Hangzhou</strain>
    </source>
</reference>
<dbReference type="InterPro" id="IPR020575">
    <property type="entry name" value="Hsp90_N"/>
</dbReference>
<feature type="binding site" evidence="5">
    <location>
        <position position="331"/>
    </location>
    <ligand>
        <name>ATP</name>
        <dbReference type="ChEBI" id="CHEBI:30616"/>
    </ligand>
</feature>
<dbReference type="GO" id="GO:0016887">
    <property type="term" value="F:ATP hydrolysis activity"/>
    <property type="evidence" value="ECO:0007669"/>
    <property type="project" value="InterPro"/>
</dbReference>
<evidence type="ECO:0000256" key="2">
    <source>
        <dbReference type="ARBA" id="ARBA00022741"/>
    </source>
</evidence>
<dbReference type="PANTHER" id="PTHR11528">
    <property type="entry name" value="HEAT SHOCK PROTEIN 90 FAMILY MEMBER"/>
    <property type="match status" value="1"/>
</dbReference>
<dbReference type="Gene3D" id="1.20.120.790">
    <property type="entry name" value="Heat shock protein 90, C-terminal domain"/>
    <property type="match status" value="2"/>
</dbReference>
<evidence type="ECO:0000256" key="1">
    <source>
        <dbReference type="ARBA" id="ARBA00008239"/>
    </source>
</evidence>
<dbReference type="EMBL" id="JBBPBK010000005">
    <property type="protein sequence ID" value="KAK9285794.1"/>
    <property type="molecule type" value="Genomic_DNA"/>
</dbReference>
<dbReference type="Gene3D" id="3.30.565.10">
    <property type="entry name" value="Histidine kinase-like ATPase, C-terminal domain"/>
    <property type="match status" value="1"/>
</dbReference>
<dbReference type="SUPFAM" id="SSF55874">
    <property type="entry name" value="ATPase domain of HSP90 chaperone/DNA topoisomerase II/histidine kinase"/>
    <property type="match status" value="1"/>
</dbReference>
<feature type="binding site" evidence="5">
    <location>
        <position position="32"/>
    </location>
    <ligand>
        <name>ATP</name>
        <dbReference type="ChEBI" id="CHEBI:30616"/>
    </ligand>
</feature>
<dbReference type="InterPro" id="IPR020568">
    <property type="entry name" value="Ribosomal_Su5_D2-typ_SF"/>
</dbReference>
<evidence type="ECO:0008006" key="8">
    <source>
        <dbReference type="Google" id="ProtNLM"/>
    </source>
</evidence>
<dbReference type="GO" id="GO:0051082">
    <property type="term" value="F:unfolded protein binding"/>
    <property type="evidence" value="ECO:0007669"/>
    <property type="project" value="InterPro"/>
</dbReference>
<dbReference type="PRINTS" id="PR00775">
    <property type="entry name" value="HEATSHOCK90"/>
</dbReference>
<dbReference type="Pfam" id="PF00183">
    <property type="entry name" value="HSP90"/>
    <property type="match status" value="1"/>
</dbReference>
<evidence type="ECO:0000256" key="4">
    <source>
        <dbReference type="ARBA" id="ARBA00023186"/>
    </source>
</evidence>
<keyword evidence="2 5" id="KW-0547">Nucleotide-binding</keyword>
<dbReference type="Gene3D" id="3.40.50.11260">
    <property type="match status" value="1"/>
</dbReference>
<dbReference type="FunFam" id="3.40.50.11260:FF:000005">
    <property type="entry name" value="Heat shock protein 90"/>
    <property type="match status" value="1"/>
</dbReference>
<organism evidence="6 7">
    <name type="scientific">Liquidambar formosana</name>
    <name type="common">Formosan gum</name>
    <dbReference type="NCBI Taxonomy" id="63359"/>
    <lineage>
        <taxon>Eukaryota</taxon>
        <taxon>Viridiplantae</taxon>
        <taxon>Streptophyta</taxon>
        <taxon>Embryophyta</taxon>
        <taxon>Tracheophyta</taxon>
        <taxon>Spermatophyta</taxon>
        <taxon>Magnoliopsida</taxon>
        <taxon>eudicotyledons</taxon>
        <taxon>Gunneridae</taxon>
        <taxon>Pentapetalae</taxon>
        <taxon>Saxifragales</taxon>
        <taxon>Altingiaceae</taxon>
        <taxon>Liquidambar</taxon>
    </lineage>
</organism>
<protein>
    <recommendedName>
        <fullName evidence="8">Heat shock protein 90</fullName>
    </recommendedName>
</protein>
<evidence type="ECO:0000313" key="6">
    <source>
        <dbReference type="EMBL" id="KAK9285794.1"/>
    </source>
</evidence>
<dbReference type="NCBIfam" id="NF003555">
    <property type="entry name" value="PRK05218.1"/>
    <property type="match status" value="1"/>
</dbReference>
<dbReference type="AlphaFoldDB" id="A0AAP0RWX5"/>